<reference evidence="13" key="3">
    <citation type="submission" date="2022-04" db="EMBL/GenBank/DDBJ databases">
        <authorList>
            <person name="Liu G."/>
        </authorList>
    </citation>
    <scope>NUCLEOTIDE SEQUENCE</scope>
    <source>
        <strain evidence="13">RG22</strain>
    </source>
</reference>
<comment type="function">
    <text evidence="9 10">This protein specifically catalyzes the removal of signal peptides from prolipoproteins.</text>
</comment>
<evidence type="ECO:0000256" key="2">
    <source>
        <dbReference type="ARBA" id="ARBA00022475"/>
    </source>
</evidence>
<keyword evidence="12" id="KW-0449">Lipoprotein</keyword>
<evidence type="ECO:0000256" key="4">
    <source>
        <dbReference type="ARBA" id="ARBA00022692"/>
    </source>
</evidence>
<dbReference type="GO" id="GO:0005886">
    <property type="term" value="C:plasma membrane"/>
    <property type="evidence" value="ECO:0007669"/>
    <property type="project" value="UniProtKB-SubCell"/>
</dbReference>
<name>A0A6V8MYF4_9BACT</name>
<protein>
    <recommendedName>
        <fullName evidence="9">Lipoprotein signal peptidase</fullName>
        <ecNumber evidence="9">3.4.23.36</ecNumber>
    </recommendedName>
    <alternativeName>
        <fullName evidence="9">Prolipoprotein signal peptidase</fullName>
    </alternativeName>
    <alternativeName>
        <fullName evidence="9">Signal peptidase II</fullName>
        <shortName evidence="9">SPase II</shortName>
    </alternativeName>
</protein>
<comment type="pathway">
    <text evidence="9">Protein modification; lipoprotein biosynthesis (signal peptide cleavage).</text>
</comment>
<evidence type="ECO:0000256" key="11">
    <source>
        <dbReference type="RuleBase" id="RU004181"/>
    </source>
</evidence>
<keyword evidence="3 9" id="KW-0645">Protease</keyword>
<evidence type="ECO:0000256" key="6">
    <source>
        <dbReference type="ARBA" id="ARBA00022801"/>
    </source>
</evidence>
<reference evidence="12" key="2">
    <citation type="journal article" date="2021" name="Int. J. Syst. Evol. Microbiol.">
        <title>Geomonas silvestris sp. nov., Geomonas paludis sp. nov. and Geomonas limicola sp. nov., isolated from terrestrial environments, and emended description of the genus Geomonas.</title>
        <authorList>
            <person name="Itoh H."/>
            <person name="Xu Z."/>
            <person name="Masuda Y."/>
            <person name="Ushijima N."/>
            <person name="Hayakawa C."/>
            <person name="Shiratori Y."/>
            <person name="Senoo K."/>
        </authorList>
    </citation>
    <scope>NUCLEOTIDE SEQUENCE</scope>
    <source>
        <strain evidence="12">Red736</strain>
    </source>
</reference>
<keyword evidence="8 9" id="KW-0472">Membrane</keyword>
<evidence type="ECO:0000256" key="3">
    <source>
        <dbReference type="ARBA" id="ARBA00022670"/>
    </source>
</evidence>
<keyword evidence="7 9" id="KW-1133">Transmembrane helix</keyword>
<feature type="transmembrane region" description="Helical" evidence="9">
    <location>
        <begin position="65"/>
        <end position="84"/>
    </location>
</feature>
<dbReference type="PRINTS" id="PR00781">
    <property type="entry name" value="LIPOSIGPTASE"/>
</dbReference>
<evidence type="ECO:0000256" key="8">
    <source>
        <dbReference type="ARBA" id="ARBA00023136"/>
    </source>
</evidence>
<dbReference type="HAMAP" id="MF_00161">
    <property type="entry name" value="LspA"/>
    <property type="match status" value="1"/>
</dbReference>
<reference evidence="14" key="1">
    <citation type="submission" date="2020-06" db="EMBL/GenBank/DDBJ databases">
        <title>Draft genomic sequecing of Geomonas sp. Red736.</title>
        <authorList>
            <person name="Itoh H."/>
            <person name="Xu Z.X."/>
            <person name="Ushijima N."/>
            <person name="Masuda Y."/>
            <person name="Shiratori Y."/>
            <person name="Senoo K."/>
        </authorList>
    </citation>
    <scope>NUCLEOTIDE SEQUENCE [LARGE SCALE GENOMIC DNA]</scope>
    <source>
        <strain evidence="14">Red736</strain>
    </source>
</reference>
<comment type="subcellular location">
    <subcellularLocation>
        <location evidence="9">Cell membrane</location>
        <topology evidence="9">Multi-pass membrane protein</topology>
    </subcellularLocation>
</comment>
<evidence type="ECO:0000313" key="15">
    <source>
        <dbReference type="Proteomes" id="UP000831485"/>
    </source>
</evidence>
<dbReference type="EMBL" id="CP096574">
    <property type="protein sequence ID" value="UPU36564.1"/>
    <property type="molecule type" value="Genomic_DNA"/>
</dbReference>
<keyword evidence="5 9" id="KW-0064">Aspartyl protease</keyword>
<dbReference type="Proteomes" id="UP000568888">
    <property type="component" value="Unassembled WGS sequence"/>
</dbReference>
<dbReference type="GO" id="GO:0006508">
    <property type="term" value="P:proteolysis"/>
    <property type="evidence" value="ECO:0007669"/>
    <property type="project" value="UniProtKB-KW"/>
</dbReference>
<gene>
    <name evidence="9 12" type="primary">lspA</name>
    <name evidence="12" type="ORF">GMPD_31750</name>
    <name evidence="13" type="ORF">M1B72_02345</name>
</gene>
<dbReference type="AlphaFoldDB" id="A0A6V8MYF4"/>
<sequence length="168" mass="18766">MKPKYSILAAVSALVLVLDQWSKLYIDKSMTLHSSYPVIEGFFNITYLRNKGAAFGILASSSYRLPFFLLVSSIAVIVILVAVSKMRDDQTWNVASLSLIFSGALGNMIDRVRLGEVIDFLDVHWKGHHWPAFNIADSAICVGVFILAVDMLLEERREKKNPPTPDAH</sequence>
<keyword evidence="6 9" id="KW-0378">Hydrolase</keyword>
<proteinExistence type="inferred from homology"/>
<evidence type="ECO:0000256" key="5">
    <source>
        <dbReference type="ARBA" id="ARBA00022750"/>
    </source>
</evidence>
<keyword evidence="15" id="KW-1185">Reference proteome</keyword>
<keyword evidence="2 9" id="KW-1003">Cell membrane</keyword>
<accession>A0A6V8MYF4</accession>
<evidence type="ECO:0000313" key="13">
    <source>
        <dbReference type="EMBL" id="UPU36564.1"/>
    </source>
</evidence>
<dbReference type="UniPathway" id="UPA00665"/>
<keyword evidence="4 9" id="KW-0812">Transmembrane</keyword>
<feature type="active site" evidence="9">
    <location>
        <position position="137"/>
    </location>
</feature>
<dbReference type="PROSITE" id="PS00855">
    <property type="entry name" value="SPASE_II"/>
    <property type="match status" value="1"/>
</dbReference>
<evidence type="ECO:0000256" key="7">
    <source>
        <dbReference type="ARBA" id="ARBA00022989"/>
    </source>
</evidence>
<comment type="catalytic activity">
    <reaction evidence="9 10">
        <text>Release of signal peptides from bacterial membrane prolipoproteins. Hydrolyzes -Xaa-Yaa-Zaa-|-(S,diacylglyceryl)Cys-, in which Xaa is hydrophobic (preferably Leu), and Yaa (Ala or Ser) and Zaa (Gly or Ala) have small, neutral side chains.</text>
        <dbReference type="EC" id="3.4.23.36"/>
    </reaction>
</comment>
<dbReference type="RefSeq" id="WP_183349163.1">
    <property type="nucleotide sequence ID" value="NZ_BLXY01000008.1"/>
</dbReference>
<comment type="caution">
    <text evidence="9">Lacks conserved residue(s) required for the propagation of feature annotation.</text>
</comment>
<evidence type="ECO:0000313" key="14">
    <source>
        <dbReference type="Proteomes" id="UP000568888"/>
    </source>
</evidence>
<dbReference type="Proteomes" id="UP000831485">
    <property type="component" value="Chromosome"/>
</dbReference>
<dbReference type="NCBIfam" id="TIGR00077">
    <property type="entry name" value="lspA"/>
    <property type="match status" value="1"/>
</dbReference>
<feature type="transmembrane region" description="Helical" evidence="9">
    <location>
        <begin position="91"/>
        <end position="109"/>
    </location>
</feature>
<evidence type="ECO:0000256" key="1">
    <source>
        <dbReference type="ARBA" id="ARBA00006139"/>
    </source>
</evidence>
<comment type="similarity">
    <text evidence="1 9 11">Belongs to the peptidase A8 family.</text>
</comment>
<evidence type="ECO:0000256" key="9">
    <source>
        <dbReference type="HAMAP-Rule" id="MF_00161"/>
    </source>
</evidence>
<feature type="transmembrane region" description="Helical" evidence="9">
    <location>
        <begin position="129"/>
        <end position="153"/>
    </location>
</feature>
<feature type="active site" evidence="9">
    <location>
        <position position="119"/>
    </location>
</feature>
<dbReference type="Pfam" id="PF01252">
    <property type="entry name" value="Peptidase_A8"/>
    <property type="match status" value="1"/>
</dbReference>
<evidence type="ECO:0000313" key="12">
    <source>
        <dbReference type="EMBL" id="GFO65256.1"/>
    </source>
</evidence>
<dbReference type="EC" id="3.4.23.36" evidence="9"/>
<dbReference type="GO" id="GO:0004190">
    <property type="term" value="F:aspartic-type endopeptidase activity"/>
    <property type="evidence" value="ECO:0007669"/>
    <property type="project" value="UniProtKB-UniRule"/>
</dbReference>
<dbReference type="InterPro" id="IPR001872">
    <property type="entry name" value="Peptidase_A8"/>
</dbReference>
<evidence type="ECO:0000256" key="10">
    <source>
        <dbReference type="RuleBase" id="RU000594"/>
    </source>
</evidence>
<organism evidence="12 14">
    <name type="scientific">Geomonas paludis</name>
    <dbReference type="NCBI Taxonomy" id="2740185"/>
    <lineage>
        <taxon>Bacteria</taxon>
        <taxon>Pseudomonadati</taxon>
        <taxon>Thermodesulfobacteriota</taxon>
        <taxon>Desulfuromonadia</taxon>
        <taxon>Geobacterales</taxon>
        <taxon>Geobacteraceae</taxon>
        <taxon>Geomonas</taxon>
    </lineage>
</organism>
<dbReference type="PANTHER" id="PTHR33695:SF1">
    <property type="entry name" value="LIPOPROTEIN SIGNAL PEPTIDASE"/>
    <property type="match status" value="1"/>
</dbReference>
<dbReference type="PANTHER" id="PTHR33695">
    <property type="entry name" value="LIPOPROTEIN SIGNAL PEPTIDASE"/>
    <property type="match status" value="1"/>
</dbReference>
<dbReference type="EMBL" id="BLXY01000008">
    <property type="protein sequence ID" value="GFO65256.1"/>
    <property type="molecule type" value="Genomic_DNA"/>
</dbReference>